<dbReference type="KEGG" id="cyc:PCC7424_0670"/>
<feature type="domain" description="Sulfatase-modifying factor enzyme-like" evidence="2">
    <location>
        <begin position="393"/>
        <end position="648"/>
    </location>
</feature>
<evidence type="ECO:0000259" key="1">
    <source>
        <dbReference type="Pfam" id="PF00656"/>
    </source>
</evidence>
<dbReference type="OrthoDB" id="9768004at2"/>
<evidence type="ECO:0000259" key="2">
    <source>
        <dbReference type="Pfam" id="PF03781"/>
    </source>
</evidence>
<dbReference type="InterPro" id="IPR029030">
    <property type="entry name" value="Caspase-like_dom_sf"/>
</dbReference>
<dbReference type="SUPFAM" id="SSF56436">
    <property type="entry name" value="C-type lectin-like"/>
    <property type="match status" value="1"/>
</dbReference>
<dbReference type="EMBL" id="CP001291">
    <property type="protein sequence ID" value="ACK69129.1"/>
    <property type="molecule type" value="Genomic_DNA"/>
</dbReference>
<evidence type="ECO:0000313" key="4">
    <source>
        <dbReference type="Proteomes" id="UP000002384"/>
    </source>
</evidence>
<organism evidence="3 4">
    <name type="scientific">Gloeothece citriformis (strain PCC 7424)</name>
    <name type="common">Cyanothece sp. (strain PCC 7424)</name>
    <dbReference type="NCBI Taxonomy" id="65393"/>
    <lineage>
        <taxon>Bacteria</taxon>
        <taxon>Bacillati</taxon>
        <taxon>Cyanobacteriota</taxon>
        <taxon>Cyanophyceae</taxon>
        <taxon>Oscillatoriophycideae</taxon>
        <taxon>Chroococcales</taxon>
        <taxon>Aphanothecaceae</taxon>
        <taxon>Gloeothece</taxon>
        <taxon>Gloeothece citriformis</taxon>
    </lineage>
</organism>
<accession>B7KEV4</accession>
<sequence>MAKNWALVVGINQYDNLRSLKYAKNDAEAMKAWLENEGGFERVFLFTDNSPDLPASPSPILTKPTYGCLRRFLRAQFEQRLLKTGDNFWFFFAGHGKRYKERDYLMLSDSDPGDVENSALAVNWVTERLRRCGADNVVLFLDACREESSRNGQGIGLDEPQGVITFYGCRPQQQSYEIEQLQHGAFTYALLEALRIRGTDNCATVERLYNHLSYRIPQINQYYNQPDQNPYAVVEPATKYHLILLPQQATVKNAKTLKLDADEQQNQGNYEVAKQLWVRVSAVSPADEDAIKAIKDLATLRLPQLTFPRVRISRRQMMIFGGVAVGTRAIDMGRRIISKFVKNIPNAKTEVRISHTKYRFEVLTVNSKGEEIDRTQKEAEYFTEDLGGGIGLEMVSIPGGTFMMGTEDEEIERLNKRFDTEVFSSERPQHRVTVSAFYMGKYLITQAQWKAVASLPKEKLDLNLDPSRFKGDERPVEQVNWDEAVEFCERLSKKTGRVYRLPSEAQWEYICRATLLIKGGQGGLKTTPFYFGKTITEDLANYNATYLFADEPKGIYRKETTPVGQFPPNAFGLYDLHGNVWEWCLDHWHPNYENAPKDGSAWLDDNNNDYRILRGGSWFINPDLCRSAYRYYIIPRVNRYYDIGFRVVCGFGRT</sequence>
<gene>
    <name evidence="3" type="ordered locus">PCC7424_0670</name>
</gene>
<feature type="domain" description="Peptidase C14 caspase" evidence="1">
    <location>
        <begin position="4"/>
        <end position="229"/>
    </location>
</feature>
<dbReference type="Gene3D" id="3.90.1580.10">
    <property type="entry name" value="paralog of FGE (formylglycine-generating enzyme)"/>
    <property type="match status" value="1"/>
</dbReference>
<dbReference type="InterPro" id="IPR051043">
    <property type="entry name" value="Sulfatase_Mod_Factor_Kinase"/>
</dbReference>
<proteinExistence type="predicted"/>
<dbReference type="STRING" id="65393.PCC7424_0670"/>
<dbReference type="InterPro" id="IPR011600">
    <property type="entry name" value="Pept_C14_caspase"/>
</dbReference>
<dbReference type="Proteomes" id="UP000002384">
    <property type="component" value="Chromosome"/>
</dbReference>
<dbReference type="InterPro" id="IPR042095">
    <property type="entry name" value="SUMF_sf"/>
</dbReference>
<dbReference type="eggNOG" id="COG4249">
    <property type="taxonomic scope" value="Bacteria"/>
</dbReference>
<evidence type="ECO:0000313" key="3">
    <source>
        <dbReference type="EMBL" id="ACK69129.1"/>
    </source>
</evidence>
<dbReference type="Pfam" id="PF03781">
    <property type="entry name" value="FGE-sulfatase"/>
    <property type="match status" value="1"/>
</dbReference>
<dbReference type="RefSeq" id="WP_012598076.1">
    <property type="nucleotide sequence ID" value="NC_011729.1"/>
</dbReference>
<dbReference type="GO" id="GO:0004197">
    <property type="term" value="F:cysteine-type endopeptidase activity"/>
    <property type="evidence" value="ECO:0007669"/>
    <property type="project" value="InterPro"/>
</dbReference>
<reference evidence="4" key="1">
    <citation type="journal article" date="2011" name="MBio">
        <title>Novel metabolic attributes of the genus Cyanothece, comprising a group of unicellular nitrogen-fixing Cyanobacteria.</title>
        <authorList>
            <person name="Bandyopadhyay A."/>
            <person name="Elvitigala T."/>
            <person name="Welsh E."/>
            <person name="Stockel J."/>
            <person name="Liberton M."/>
            <person name="Min H."/>
            <person name="Sherman L.A."/>
            <person name="Pakrasi H.B."/>
        </authorList>
    </citation>
    <scope>NUCLEOTIDE SEQUENCE [LARGE SCALE GENOMIC DNA]</scope>
    <source>
        <strain evidence="4">PCC 7424</strain>
    </source>
</reference>
<dbReference type="PANTHER" id="PTHR23150">
    <property type="entry name" value="SULFATASE MODIFYING FACTOR 1, 2"/>
    <property type="match status" value="1"/>
</dbReference>
<dbReference type="InterPro" id="IPR005532">
    <property type="entry name" value="SUMF_dom"/>
</dbReference>
<dbReference type="PANTHER" id="PTHR23150:SF19">
    <property type="entry name" value="FORMYLGLYCINE-GENERATING ENZYME"/>
    <property type="match status" value="1"/>
</dbReference>
<dbReference type="eggNOG" id="COG1262">
    <property type="taxonomic scope" value="Bacteria"/>
</dbReference>
<dbReference type="HOGENOM" id="CLU_010181_0_0_3"/>
<dbReference type="GO" id="GO:0120147">
    <property type="term" value="F:formylglycine-generating oxidase activity"/>
    <property type="evidence" value="ECO:0007669"/>
    <property type="project" value="TreeGrafter"/>
</dbReference>
<dbReference type="InterPro" id="IPR016187">
    <property type="entry name" value="CTDL_fold"/>
</dbReference>
<dbReference type="GO" id="GO:0006508">
    <property type="term" value="P:proteolysis"/>
    <property type="evidence" value="ECO:0007669"/>
    <property type="project" value="InterPro"/>
</dbReference>
<dbReference type="Gene3D" id="3.40.50.1460">
    <property type="match status" value="1"/>
</dbReference>
<protein>
    <submittedName>
        <fullName evidence="3">Uncharacterized protein</fullName>
    </submittedName>
</protein>
<dbReference type="AlphaFoldDB" id="B7KEV4"/>
<dbReference type="SUPFAM" id="SSF52129">
    <property type="entry name" value="Caspase-like"/>
    <property type="match status" value="1"/>
</dbReference>
<keyword evidence="4" id="KW-1185">Reference proteome</keyword>
<dbReference type="Pfam" id="PF00656">
    <property type="entry name" value="Peptidase_C14"/>
    <property type="match status" value="1"/>
</dbReference>
<name>B7KEV4_GLOC7</name>